<keyword evidence="2 3" id="KW-0326">Glycosidase</keyword>
<evidence type="ECO:0000256" key="2">
    <source>
        <dbReference type="ARBA" id="ARBA00023295"/>
    </source>
</evidence>
<accession>A0ABS6XID7</accession>
<evidence type="ECO:0000313" key="6">
    <source>
        <dbReference type="Proteomes" id="UP001197214"/>
    </source>
</evidence>
<dbReference type="Pfam" id="PF00353">
    <property type="entry name" value="HemolysinCabind"/>
    <property type="match status" value="1"/>
</dbReference>
<dbReference type="Pfam" id="PF02156">
    <property type="entry name" value="Glyco_hydro_26"/>
    <property type="match status" value="1"/>
</dbReference>
<feature type="domain" description="GH26" evidence="4">
    <location>
        <begin position="1"/>
        <end position="303"/>
    </location>
</feature>
<dbReference type="InterPro" id="IPR022790">
    <property type="entry name" value="GH26_dom"/>
</dbReference>
<dbReference type="Proteomes" id="UP001197214">
    <property type="component" value="Unassembled WGS sequence"/>
</dbReference>
<dbReference type="InterPro" id="IPR001343">
    <property type="entry name" value="Hemolysn_Ca-bd"/>
</dbReference>
<gene>
    <name evidence="5" type="ORF">KY084_03305</name>
</gene>
<evidence type="ECO:0000313" key="5">
    <source>
        <dbReference type="EMBL" id="MBW4329901.1"/>
    </source>
</evidence>
<dbReference type="PANTHER" id="PTHR40079">
    <property type="entry name" value="MANNAN ENDO-1,4-BETA-MANNOSIDASE E-RELATED"/>
    <property type="match status" value="1"/>
</dbReference>
<feature type="active site" description="Proton donor" evidence="3">
    <location>
        <position position="125"/>
    </location>
</feature>
<dbReference type="RefSeq" id="WP_219237000.1">
    <property type="nucleotide sequence ID" value="NZ_JAHWZX010000002.1"/>
</dbReference>
<dbReference type="InterPro" id="IPR000805">
    <property type="entry name" value="Glyco_hydro_26"/>
</dbReference>
<keyword evidence="6" id="KW-1185">Reference proteome</keyword>
<dbReference type="PROSITE" id="PS51764">
    <property type="entry name" value="GH26"/>
    <property type="match status" value="1"/>
</dbReference>
<dbReference type="PANTHER" id="PTHR40079:SF4">
    <property type="entry name" value="GH26 DOMAIN-CONTAINING PROTEIN-RELATED"/>
    <property type="match status" value="1"/>
</dbReference>
<dbReference type="EMBL" id="JAHWZX010000002">
    <property type="protein sequence ID" value="MBW4329901.1"/>
    <property type="molecule type" value="Genomic_DNA"/>
</dbReference>
<sequence length="362" mass="39371">MSDYSASSLDLDFFNSGGTATSVYIGNKASDVAAAEDWLGTSLDAIQLHQGVSSWSDWLHSVSWIDDQLSSVDTPKMWSIGLIPWGASLSEAASGSYNDNYLALAEQMLAEAPDDGAIYIRLGWEMNTDGWNPWSAAGDAESYVGAYQQFVDQFRDVSDRFVFEWTPNINTGVDPEAFYPGDDYVDVVGIDFYYNTQWDSTDATRAFSWFVTEQWGLQWQQDFAAEHGKATAIAEWGLNSDSAEFVRLVADWAETNDMLYQNYWDSDAAFQGKLSSGQYPSASAAFVEAFGTTVASEVVLDSGDVAMALTGSHDQNMIGNALDNVLVGNDGVNLIKGGWGNDIIDGGHGADIMQGGDGNDLF</sequence>
<reference evidence="5 6" key="1">
    <citation type="submission" date="2021-07" db="EMBL/GenBank/DDBJ databases">
        <title>Stakelama flava sp. nov., a novel endophytic bacterium isolated from branch of Kandelia candel.</title>
        <authorList>
            <person name="Tuo L."/>
        </authorList>
    </citation>
    <scope>NUCLEOTIDE SEQUENCE [LARGE SCALE GENOMIC DNA]</scope>
    <source>
        <strain evidence="5 6">CBK3Z-3</strain>
    </source>
</reference>
<name>A0ABS6XID7_9SPHN</name>
<evidence type="ECO:0000256" key="1">
    <source>
        <dbReference type="ARBA" id="ARBA00022801"/>
    </source>
</evidence>
<comment type="caution">
    <text evidence="5">The sequence shown here is derived from an EMBL/GenBank/DDBJ whole genome shotgun (WGS) entry which is preliminary data.</text>
</comment>
<evidence type="ECO:0000256" key="3">
    <source>
        <dbReference type="PROSITE-ProRule" id="PRU01100"/>
    </source>
</evidence>
<evidence type="ECO:0000259" key="4">
    <source>
        <dbReference type="PROSITE" id="PS51764"/>
    </source>
</evidence>
<feature type="active site" description="Nucleophile" evidence="3">
    <location>
        <position position="235"/>
    </location>
</feature>
<organism evidence="5 6">
    <name type="scientific">Stakelama flava</name>
    <dbReference type="NCBI Taxonomy" id="2860338"/>
    <lineage>
        <taxon>Bacteria</taxon>
        <taxon>Pseudomonadati</taxon>
        <taxon>Pseudomonadota</taxon>
        <taxon>Alphaproteobacteria</taxon>
        <taxon>Sphingomonadales</taxon>
        <taxon>Sphingomonadaceae</taxon>
        <taxon>Stakelama</taxon>
    </lineage>
</organism>
<comment type="similarity">
    <text evidence="3">Belongs to the glycosyl hydrolase 26 family.</text>
</comment>
<protein>
    <recommendedName>
        <fullName evidence="4">GH26 domain-containing protein</fullName>
    </recommendedName>
</protein>
<keyword evidence="1 3" id="KW-0378">Hydrolase</keyword>
<proteinExistence type="inferred from homology"/>